<dbReference type="SUPFAM" id="SSF53474">
    <property type="entry name" value="alpha/beta-Hydrolases"/>
    <property type="match status" value="1"/>
</dbReference>
<dbReference type="Proteomes" id="UP000294508">
    <property type="component" value="Unassembled WGS sequence"/>
</dbReference>
<proteinExistence type="predicted"/>
<dbReference type="EMBL" id="SLWN01000015">
    <property type="protein sequence ID" value="TCO18572.1"/>
    <property type="molecule type" value="Genomic_DNA"/>
</dbReference>
<organism evidence="2 3">
    <name type="scientific">Kribbella steppae</name>
    <dbReference type="NCBI Taxonomy" id="2512223"/>
    <lineage>
        <taxon>Bacteria</taxon>
        <taxon>Bacillati</taxon>
        <taxon>Actinomycetota</taxon>
        <taxon>Actinomycetes</taxon>
        <taxon>Propionibacteriales</taxon>
        <taxon>Kribbellaceae</taxon>
        <taxon>Kribbella</taxon>
    </lineage>
</organism>
<name>A0A4R2H1Y8_9ACTN</name>
<dbReference type="OrthoDB" id="1422235at2"/>
<dbReference type="AlphaFoldDB" id="A0A4R2H1Y8"/>
<dbReference type="InterPro" id="IPR029058">
    <property type="entry name" value="AB_hydrolase_fold"/>
</dbReference>
<accession>A0A4R2H1Y8</accession>
<comment type="caution">
    <text evidence="2">The sequence shown here is derived from an EMBL/GenBank/DDBJ whole genome shotgun (WGS) entry which is preliminary data.</text>
</comment>
<evidence type="ECO:0000313" key="2">
    <source>
        <dbReference type="EMBL" id="TCO18572.1"/>
    </source>
</evidence>
<dbReference type="InterPro" id="IPR006311">
    <property type="entry name" value="TAT_signal"/>
</dbReference>
<feature type="signal peptide" evidence="1">
    <location>
        <begin position="1"/>
        <end position="21"/>
    </location>
</feature>
<feature type="chain" id="PRO_5038895862" evidence="1">
    <location>
        <begin position="22"/>
        <end position="410"/>
    </location>
</feature>
<evidence type="ECO:0000313" key="3">
    <source>
        <dbReference type="Proteomes" id="UP000294508"/>
    </source>
</evidence>
<reference evidence="2 3" key="1">
    <citation type="journal article" date="2015" name="Stand. Genomic Sci.">
        <title>Genomic Encyclopedia of Bacterial and Archaeal Type Strains, Phase III: the genomes of soil and plant-associated and newly described type strains.</title>
        <authorList>
            <person name="Whitman W.B."/>
            <person name="Woyke T."/>
            <person name="Klenk H.P."/>
            <person name="Zhou Y."/>
            <person name="Lilburn T.G."/>
            <person name="Beck B.J."/>
            <person name="De Vos P."/>
            <person name="Vandamme P."/>
            <person name="Eisen J.A."/>
            <person name="Garrity G."/>
            <person name="Hugenholtz P."/>
            <person name="Kyrpides N.C."/>
        </authorList>
    </citation>
    <scope>NUCLEOTIDE SEQUENCE [LARGE SCALE GENOMIC DNA]</scope>
    <source>
        <strain evidence="2 3">VKM Ac-2572</strain>
    </source>
</reference>
<keyword evidence="3" id="KW-1185">Reference proteome</keyword>
<dbReference type="Gene3D" id="3.40.50.1820">
    <property type="entry name" value="alpha/beta hydrolase"/>
    <property type="match status" value="1"/>
</dbReference>
<dbReference type="PROSITE" id="PS51318">
    <property type="entry name" value="TAT"/>
    <property type="match status" value="1"/>
</dbReference>
<dbReference type="RefSeq" id="WP_132213632.1">
    <property type="nucleotide sequence ID" value="NZ_SLWN01000015.1"/>
</dbReference>
<keyword evidence="1" id="KW-0732">Signal</keyword>
<evidence type="ECO:0000256" key="1">
    <source>
        <dbReference type="SAM" id="SignalP"/>
    </source>
</evidence>
<gene>
    <name evidence="2" type="ORF">EV652_115116</name>
</gene>
<protein>
    <submittedName>
        <fullName evidence="2">Uncharacterized protein</fullName>
    </submittedName>
</protein>
<sequence>MTPLNRRTVLGALAAGLPAAAATGWPATAAAAESPTGLRPHPAPRPVAPVNAEIAAAHTAAYKTLPEVVVGVDVEDLMKIHTAADADALRPQLVAQVWKDTGVLPTGLPTVRRDVGVPAELPTLTGVRRYDRLEVAMPFGYVASVFVVEPVQSTHRRVAFYHNGHGEPLDTLQRVTQGLLDHGYTVLLFAMPFYHWNPKTLQDPVDPTVQQQPSHNDLNLWESATYSPLALFLEPLAVAMNHVQATYRPSSVQMIGLSGGGWATTIYPALDPRITRSYPTAGSLPFFVRPGSPKPSPTRGDWEQRADKQPGFYGLADFPDIYALGSVGQHRRQLQILNRFDDCCFNGVGHRSYEAAVRHRISLIGTDAVSNETNGHWEILEDATHGDHTISPYALSVILWDLDVHCAHLP</sequence>